<evidence type="ECO:0000313" key="1">
    <source>
        <dbReference type="EMBL" id="KAH3682449.1"/>
    </source>
</evidence>
<reference evidence="1" key="1">
    <citation type="journal article" date="2021" name="Open Biol.">
        <title>Shared evolutionary footprints suggest mitochondrial oxidative damage underlies multiple complex I losses in fungi.</title>
        <authorList>
            <person name="Schikora-Tamarit M.A."/>
            <person name="Marcet-Houben M."/>
            <person name="Nosek J."/>
            <person name="Gabaldon T."/>
        </authorList>
    </citation>
    <scope>NUCLEOTIDE SEQUENCE</scope>
    <source>
        <strain evidence="1">CBS2887</strain>
    </source>
</reference>
<organism evidence="1 2">
    <name type="scientific">Wickerhamomyces pijperi</name>
    <name type="common">Yeast</name>
    <name type="synonym">Pichia pijperi</name>
    <dbReference type="NCBI Taxonomy" id="599730"/>
    <lineage>
        <taxon>Eukaryota</taxon>
        <taxon>Fungi</taxon>
        <taxon>Dikarya</taxon>
        <taxon>Ascomycota</taxon>
        <taxon>Saccharomycotina</taxon>
        <taxon>Saccharomycetes</taxon>
        <taxon>Phaffomycetales</taxon>
        <taxon>Wickerhamomycetaceae</taxon>
        <taxon>Wickerhamomyces</taxon>
    </lineage>
</organism>
<sequence length="91" mass="10099">MAKHSDIACKAYKTHSTQTEIGETPVPMSQLEAENLVDWSEVDTVSVHDWVDDVIQDWNEDNDDQWVDVVDQIVWNTVGGHTVGLGSSDGT</sequence>
<dbReference type="AlphaFoldDB" id="A0A9P8Q3Z5"/>
<comment type="caution">
    <text evidence="1">The sequence shown here is derived from an EMBL/GenBank/DDBJ whole genome shotgun (WGS) entry which is preliminary data.</text>
</comment>
<accession>A0A9P8Q3Z5</accession>
<name>A0A9P8Q3Z5_WICPI</name>
<dbReference type="Proteomes" id="UP000774326">
    <property type="component" value="Unassembled WGS sequence"/>
</dbReference>
<proteinExistence type="predicted"/>
<reference evidence="1" key="2">
    <citation type="submission" date="2021-01" db="EMBL/GenBank/DDBJ databases">
        <authorList>
            <person name="Schikora-Tamarit M.A."/>
        </authorList>
    </citation>
    <scope>NUCLEOTIDE SEQUENCE</scope>
    <source>
        <strain evidence="1">CBS2887</strain>
    </source>
</reference>
<gene>
    <name evidence="1" type="ORF">WICPIJ_006591</name>
</gene>
<protein>
    <submittedName>
        <fullName evidence="1">Uncharacterized protein</fullName>
    </submittedName>
</protein>
<evidence type="ECO:0000313" key="2">
    <source>
        <dbReference type="Proteomes" id="UP000774326"/>
    </source>
</evidence>
<dbReference type="EMBL" id="JAEUBG010003687">
    <property type="protein sequence ID" value="KAH3682449.1"/>
    <property type="molecule type" value="Genomic_DNA"/>
</dbReference>
<keyword evidence="2" id="KW-1185">Reference proteome</keyword>